<dbReference type="GO" id="GO:0006508">
    <property type="term" value="P:proteolysis"/>
    <property type="evidence" value="ECO:0007669"/>
    <property type="project" value="UniProtKB-KW"/>
</dbReference>
<keyword evidence="8" id="KW-0812">Transmembrane</keyword>
<keyword evidence="4" id="KW-0479">Metal-binding</keyword>
<dbReference type="CDD" id="cd12797">
    <property type="entry name" value="M23_peptidase"/>
    <property type="match status" value="1"/>
</dbReference>
<evidence type="ECO:0000256" key="3">
    <source>
        <dbReference type="ARBA" id="ARBA00022670"/>
    </source>
</evidence>
<evidence type="ECO:0000256" key="6">
    <source>
        <dbReference type="ARBA" id="ARBA00022833"/>
    </source>
</evidence>
<dbReference type="GO" id="GO:0030313">
    <property type="term" value="C:cell envelope"/>
    <property type="evidence" value="ECO:0007669"/>
    <property type="project" value="UniProtKB-SubCell"/>
</dbReference>
<dbReference type="EMBL" id="CAADEW010000167">
    <property type="protein sequence ID" value="VFJ64285.1"/>
    <property type="molecule type" value="Genomic_DNA"/>
</dbReference>
<dbReference type="InterPro" id="IPR018392">
    <property type="entry name" value="LysM"/>
</dbReference>
<dbReference type="PANTHER" id="PTHR21666">
    <property type="entry name" value="PEPTIDASE-RELATED"/>
    <property type="match status" value="1"/>
</dbReference>
<keyword evidence="3" id="KW-0645">Protease</keyword>
<dbReference type="Pfam" id="PF19425">
    <property type="entry name" value="Csd3_N2"/>
    <property type="match status" value="1"/>
</dbReference>
<dbReference type="FunFam" id="2.70.70.10:FF:000002">
    <property type="entry name" value="Murein DD-endopeptidase MepM"/>
    <property type="match status" value="1"/>
</dbReference>
<keyword evidence="6" id="KW-0862">Zinc</keyword>
<keyword evidence="7" id="KW-0482">Metalloprotease</keyword>
<evidence type="ECO:0000313" key="10">
    <source>
        <dbReference type="EMBL" id="VFJ64285.1"/>
    </source>
</evidence>
<protein>
    <submittedName>
        <fullName evidence="10">Murein DD-endopeptidase MepM and murein hydrolase activator NlpD, contain LysM domain</fullName>
    </submittedName>
</protein>
<evidence type="ECO:0000259" key="9">
    <source>
        <dbReference type="PROSITE" id="PS51782"/>
    </source>
</evidence>
<dbReference type="PROSITE" id="PS51782">
    <property type="entry name" value="LYSM"/>
    <property type="match status" value="1"/>
</dbReference>
<dbReference type="InterPro" id="IPR050570">
    <property type="entry name" value="Cell_wall_metabolism_enzyme"/>
</dbReference>
<dbReference type="GO" id="GO:0046872">
    <property type="term" value="F:metal ion binding"/>
    <property type="evidence" value="ECO:0007669"/>
    <property type="project" value="UniProtKB-KW"/>
</dbReference>
<sequence length="484" mass="55058">MKHKQHYNDKGNKRSVHPNQFLFRRYRWWKMFMLSIGFAMVTISILPIPLGNASPKSVSIKTLEISSISAQPSVAHFQQTKTSAQASPPYSEESIYDGRIELELEPDTEIVKQDSFKPALLTATVAKGDSLSVIFNRLGLPKSQLYLIMNAGKDAQRLKHLRPGQTLEFELGRNRAVKKFIYRTDDETALEVRLNQYGDGYVAKMITEDLERRTTLAMGTINQSLFLAGKRAGLSGKIIMELVGIFAWDVDFALDVREGDQFAIIYEQLYKEGEKIRDGNILAAEFINQGKVFRAVRYKNGSNRGSYYTPDGHNMKKMFLRTPVAFSRISSRFQLRRWHPVLHKFRAHRGVDYAAPRGTKVKATAHGKVTFVGRKGGLGKVIFLQHAGKYTTVYGHLHKYARGIKRGKSVKQGQVIGYVGSTGLATGPHLHYEFRVNGKHRDPLKVKLPQAKPIEARYRQDFQRKTERMITQLKILSRTRLASR</sequence>
<dbReference type="InterPro" id="IPR016047">
    <property type="entry name" value="M23ase_b-sheet_dom"/>
</dbReference>
<evidence type="ECO:0000256" key="4">
    <source>
        <dbReference type="ARBA" id="ARBA00022723"/>
    </source>
</evidence>
<dbReference type="GO" id="GO:0004222">
    <property type="term" value="F:metalloendopeptidase activity"/>
    <property type="evidence" value="ECO:0007669"/>
    <property type="project" value="TreeGrafter"/>
</dbReference>
<reference evidence="10" key="1">
    <citation type="submission" date="2019-02" db="EMBL/GenBank/DDBJ databases">
        <authorList>
            <person name="Gruber-Vodicka R. H."/>
            <person name="Seah K. B. B."/>
        </authorList>
    </citation>
    <scope>NUCLEOTIDE SEQUENCE</scope>
    <source>
        <strain evidence="10">BECK_BZ15</strain>
    </source>
</reference>
<comment type="subcellular location">
    <subcellularLocation>
        <location evidence="2">Cell envelope</location>
    </subcellularLocation>
</comment>
<gene>
    <name evidence="10" type="ORF">BECKFW1821A_GA0114235_11672</name>
</gene>
<keyword evidence="8" id="KW-0472">Membrane</keyword>
<organism evidence="10">
    <name type="scientific">Candidatus Kentrum sp. FW</name>
    <dbReference type="NCBI Taxonomy" id="2126338"/>
    <lineage>
        <taxon>Bacteria</taxon>
        <taxon>Pseudomonadati</taxon>
        <taxon>Pseudomonadota</taxon>
        <taxon>Gammaproteobacteria</taxon>
        <taxon>Candidatus Kentrum</taxon>
    </lineage>
</organism>
<dbReference type="InterPro" id="IPR011055">
    <property type="entry name" value="Dup_hybrid_motif"/>
</dbReference>
<evidence type="ECO:0000256" key="7">
    <source>
        <dbReference type="ARBA" id="ARBA00023049"/>
    </source>
</evidence>
<evidence type="ECO:0000256" key="5">
    <source>
        <dbReference type="ARBA" id="ARBA00022801"/>
    </source>
</evidence>
<name>A0A450TC17_9GAMM</name>
<feature type="domain" description="LysM" evidence="9">
    <location>
        <begin position="121"/>
        <end position="169"/>
    </location>
</feature>
<proteinExistence type="predicted"/>
<dbReference type="AlphaFoldDB" id="A0A450TC17"/>
<accession>A0A450TC17</accession>
<keyword evidence="5 10" id="KW-0378">Hydrolase</keyword>
<dbReference type="InterPro" id="IPR045834">
    <property type="entry name" value="Csd3_N2"/>
</dbReference>
<comment type="cofactor">
    <cofactor evidence="1">
        <name>Zn(2+)</name>
        <dbReference type="ChEBI" id="CHEBI:29105"/>
    </cofactor>
</comment>
<evidence type="ECO:0000256" key="8">
    <source>
        <dbReference type="SAM" id="Phobius"/>
    </source>
</evidence>
<evidence type="ECO:0000256" key="1">
    <source>
        <dbReference type="ARBA" id="ARBA00001947"/>
    </source>
</evidence>
<dbReference type="Pfam" id="PF01551">
    <property type="entry name" value="Peptidase_M23"/>
    <property type="match status" value="1"/>
</dbReference>
<dbReference type="SUPFAM" id="SSF51261">
    <property type="entry name" value="Duplicated hybrid motif"/>
    <property type="match status" value="1"/>
</dbReference>
<evidence type="ECO:0000256" key="2">
    <source>
        <dbReference type="ARBA" id="ARBA00004196"/>
    </source>
</evidence>
<feature type="transmembrane region" description="Helical" evidence="8">
    <location>
        <begin position="31"/>
        <end position="50"/>
    </location>
</feature>
<dbReference type="Gene3D" id="3.10.450.350">
    <property type="match status" value="2"/>
</dbReference>
<dbReference type="Gene3D" id="2.70.70.10">
    <property type="entry name" value="Glucose Permease (Domain IIA)"/>
    <property type="match status" value="1"/>
</dbReference>
<keyword evidence="8" id="KW-1133">Transmembrane helix</keyword>
<dbReference type="PANTHER" id="PTHR21666:SF288">
    <property type="entry name" value="CELL DIVISION PROTEIN YTFB"/>
    <property type="match status" value="1"/>
</dbReference>